<dbReference type="PROSITE" id="PS51257">
    <property type="entry name" value="PROKAR_LIPOPROTEIN"/>
    <property type="match status" value="1"/>
</dbReference>
<proteinExistence type="predicted"/>
<accession>A0AA49JHV7</accession>
<name>A0AA49JHV7_9BACT</name>
<sequence length="53" mass="6073">MKKKIFTFVLGGMLFSLTGCYTHMCPTYSVNPDQKPNMKVVQKQLEDQMEKAS</sequence>
<dbReference type="AlphaFoldDB" id="A0AA49JHV7"/>
<dbReference type="EMBL" id="CP120682">
    <property type="protein sequence ID" value="WKN38920.1"/>
    <property type="molecule type" value="Genomic_DNA"/>
</dbReference>
<evidence type="ECO:0008006" key="2">
    <source>
        <dbReference type="Google" id="ProtNLM"/>
    </source>
</evidence>
<protein>
    <recommendedName>
        <fullName evidence="2">Lipoprotein</fullName>
    </recommendedName>
</protein>
<organism evidence="1">
    <name type="scientific">Roseihalotalea indica</name>
    <dbReference type="NCBI Taxonomy" id="2867963"/>
    <lineage>
        <taxon>Bacteria</taxon>
        <taxon>Pseudomonadati</taxon>
        <taxon>Bacteroidota</taxon>
        <taxon>Cytophagia</taxon>
        <taxon>Cytophagales</taxon>
        <taxon>Catalimonadaceae</taxon>
        <taxon>Roseihalotalea</taxon>
    </lineage>
</organism>
<evidence type="ECO:0000313" key="1">
    <source>
        <dbReference type="EMBL" id="WKN38920.1"/>
    </source>
</evidence>
<gene>
    <name evidence="1" type="ORF">K4G66_09410</name>
</gene>
<reference evidence="1" key="1">
    <citation type="journal article" date="2023" name="Comput. Struct. Biotechnol. J.">
        <title>Discovery of a novel marine Bacteroidetes with a rich repertoire of carbohydrate-active enzymes.</title>
        <authorList>
            <person name="Chen B."/>
            <person name="Liu G."/>
            <person name="Chen Q."/>
            <person name="Wang H."/>
            <person name="Liu L."/>
            <person name="Tang K."/>
        </authorList>
    </citation>
    <scope>NUCLEOTIDE SEQUENCE</scope>
    <source>
        <strain evidence="1">TK19036</strain>
    </source>
</reference>
<reference evidence="1" key="2">
    <citation type="journal article" date="2024" name="Antonie Van Leeuwenhoek">
        <title>Roseihalotalea indica gen. nov., sp. nov., a halophilic Bacteroidetes from mesopelagic Southwest Indian Ocean with higher carbohydrate metabolic potential.</title>
        <authorList>
            <person name="Chen B."/>
            <person name="Zhang M."/>
            <person name="Lin D."/>
            <person name="Ye J."/>
            <person name="Tang K."/>
        </authorList>
    </citation>
    <scope>NUCLEOTIDE SEQUENCE</scope>
    <source>
        <strain evidence="1">TK19036</strain>
    </source>
</reference>